<protein>
    <submittedName>
        <fullName evidence="1">Uncharacterized protein</fullName>
    </submittedName>
</protein>
<reference evidence="2" key="2">
    <citation type="submission" date="2015-07" db="EMBL/GenBank/DDBJ databases">
        <title>Contrasting host-pathogen interactions and genome evolution in two generalist and specialist microsporidian pathogens of mosquitoes.</title>
        <authorList>
            <consortium name="The Broad Institute Genomics Platform"/>
            <consortium name="The Broad Institute Genome Sequencing Center for Infectious Disease"/>
            <person name="Cuomo C.A."/>
            <person name="Sanscrainte N.D."/>
            <person name="Goldberg J.M."/>
            <person name="Heiman D."/>
            <person name="Young S."/>
            <person name="Zeng Q."/>
            <person name="Becnel J.J."/>
            <person name="Birren B.W."/>
        </authorList>
    </citation>
    <scope>NUCLEOTIDE SEQUENCE [LARGE SCALE GENOMIC DNA]</scope>
    <source>
        <strain evidence="2">USNM 41457</strain>
    </source>
</reference>
<dbReference type="AlphaFoldDB" id="J9D7G5"/>
<name>J9D7G5_EDHAE</name>
<accession>J9D7G5</accession>
<reference evidence="1 2" key="1">
    <citation type="submission" date="2011-08" db="EMBL/GenBank/DDBJ databases">
        <authorList>
            <person name="Liu Z.J."/>
            <person name="Shi F.L."/>
            <person name="Lu J.Q."/>
            <person name="Li M."/>
            <person name="Wang Z.L."/>
        </authorList>
    </citation>
    <scope>NUCLEOTIDE SEQUENCE [LARGE SCALE GENOMIC DNA]</scope>
    <source>
        <strain evidence="1 2">USNM 41457</strain>
    </source>
</reference>
<dbReference type="HOGENOM" id="CLU_1948780_0_0_1"/>
<proteinExistence type="predicted"/>
<organism evidence="1 2">
    <name type="scientific">Edhazardia aedis (strain USNM 41457)</name>
    <name type="common">Microsporidian parasite</name>
    <dbReference type="NCBI Taxonomy" id="1003232"/>
    <lineage>
        <taxon>Eukaryota</taxon>
        <taxon>Fungi</taxon>
        <taxon>Fungi incertae sedis</taxon>
        <taxon>Microsporidia</taxon>
        <taxon>Edhazardia</taxon>
    </lineage>
</organism>
<dbReference type="Proteomes" id="UP000003163">
    <property type="component" value="Unassembled WGS sequence"/>
</dbReference>
<evidence type="ECO:0000313" key="1">
    <source>
        <dbReference type="EMBL" id="EJW03464.1"/>
    </source>
</evidence>
<evidence type="ECO:0000313" key="2">
    <source>
        <dbReference type="Proteomes" id="UP000003163"/>
    </source>
</evidence>
<dbReference type="InParanoid" id="J9D7G5"/>
<sequence length="129" mass="14720">MQEYRGVKNSSVTKGIFDKDVQVHKPGRVLYSSYAFVGNAGDAEIYGTRLKMHKQNKQSESNNKKRYKLNHSVYLSRRSLVIFHWAGILHYALEVLDRVYSTNLLPRSSGPGSVTSPFCSVQNYMKSRT</sequence>
<dbReference type="EMBL" id="AFBI03000037">
    <property type="protein sequence ID" value="EJW03464.1"/>
    <property type="molecule type" value="Genomic_DNA"/>
</dbReference>
<keyword evidence="2" id="KW-1185">Reference proteome</keyword>
<comment type="caution">
    <text evidence="1">The sequence shown here is derived from an EMBL/GenBank/DDBJ whole genome shotgun (WGS) entry which is preliminary data.</text>
</comment>
<gene>
    <name evidence="1" type="ORF">EDEG_02229</name>
</gene>
<dbReference type="VEuPathDB" id="MicrosporidiaDB:EDEG_02229"/>